<reference evidence="1 2" key="1">
    <citation type="submission" date="2020-10" db="EMBL/GenBank/DDBJ databases">
        <title>Ramlibacter sp. HM2 16S ribosomal RNA gene Genome sequencing and assembly.</title>
        <authorList>
            <person name="Kang M."/>
        </authorList>
    </citation>
    <scope>NUCLEOTIDE SEQUENCE [LARGE SCALE GENOMIC DNA]</scope>
    <source>
        <strain evidence="1 2">HM2</strain>
    </source>
</reference>
<evidence type="ECO:0000313" key="1">
    <source>
        <dbReference type="EMBL" id="MBE7367973.1"/>
    </source>
</evidence>
<organism evidence="1 2">
    <name type="scientific">Ramlibacter pallidus</name>
    <dbReference type="NCBI Taxonomy" id="2780087"/>
    <lineage>
        <taxon>Bacteria</taxon>
        <taxon>Pseudomonadati</taxon>
        <taxon>Pseudomonadota</taxon>
        <taxon>Betaproteobacteria</taxon>
        <taxon>Burkholderiales</taxon>
        <taxon>Comamonadaceae</taxon>
        <taxon>Ramlibacter</taxon>
    </lineage>
</organism>
<protein>
    <submittedName>
        <fullName evidence="1">Uncharacterized protein</fullName>
    </submittedName>
</protein>
<evidence type="ECO:0000313" key="2">
    <source>
        <dbReference type="Proteomes" id="UP000806285"/>
    </source>
</evidence>
<gene>
    <name evidence="1" type="ORF">IM787_10370</name>
</gene>
<sequence>MALWAAAPLAFAQDAPLPPEGVVLAEARVEPRVRMQVEASALPRLESQDSGFQAPRVDVSLFPAKARGLGAVVGMSGFSANAAQPLGLAPRSSSVDLGVRWTHTLESQNQIDLTAWKRMNGPDDAYALINNRQQAVYGARVEMNIKPAKVSLMGLEKAFLGFQLESGAKISIKRKDGRPMVYYRTTF</sequence>
<dbReference type="EMBL" id="JADDIV010000003">
    <property type="protein sequence ID" value="MBE7367973.1"/>
    <property type="molecule type" value="Genomic_DNA"/>
</dbReference>
<comment type="caution">
    <text evidence="1">The sequence shown here is derived from an EMBL/GenBank/DDBJ whole genome shotgun (WGS) entry which is preliminary data.</text>
</comment>
<keyword evidence="2" id="KW-1185">Reference proteome</keyword>
<dbReference type="RefSeq" id="WP_193676595.1">
    <property type="nucleotide sequence ID" value="NZ_JADDIV010000003.1"/>
</dbReference>
<name>A0ABR9S386_9BURK</name>
<dbReference type="Proteomes" id="UP000806285">
    <property type="component" value="Unassembled WGS sequence"/>
</dbReference>
<proteinExistence type="predicted"/>
<accession>A0ABR9S386</accession>